<accession>A0A1I1NDF9</accession>
<organism evidence="1 2">
    <name type="scientific">Flexibacter flexilis DSM 6793</name>
    <dbReference type="NCBI Taxonomy" id="927664"/>
    <lineage>
        <taxon>Bacteria</taxon>
        <taxon>Pseudomonadati</taxon>
        <taxon>Bacteroidota</taxon>
        <taxon>Cytophagia</taxon>
        <taxon>Cytophagales</taxon>
        <taxon>Flexibacteraceae</taxon>
        <taxon>Flexibacter</taxon>
    </lineage>
</organism>
<evidence type="ECO:0000313" key="2">
    <source>
        <dbReference type="Proteomes" id="UP000199514"/>
    </source>
</evidence>
<evidence type="ECO:0000313" key="1">
    <source>
        <dbReference type="EMBL" id="SFC95272.1"/>
    </source>
</evidence>
<dbReference type="RefSeq" id="WP_177199995.1">
    <property type="nucleotide sequence ID" value="NZ_FOLE01000014.1"/>
</dbReference>
<proteinExistence type="predicted"/>
<protein>
    <submittedName>
        <fullName evidence="1">Uncharacterized protein</fullName>
    </submittedName>
</protein>
<dbReference type="STRING" id="927664.SAMN05421780_11412"/>
<keyword evidence="2" id="KW-1185">Reference proteome</keyword>
<dbReference type="Proteomes" id="UP000199514">
    <property type="component" value="Unassembled WGS sequence"/>
</dbReference>
<name>A0A1I1NDF9_9BACT</name>
<sequence>MSLNLTTLSEALGAYYRQKKADITSKLYTQEDARKYFTKASSFDFNQRAKKALGKK</sequence>
<dbReference type="AlphaFoldDB" id="A0A1I1NDF9"/>
<dbReference type="EMBL" id="FOLE01000014">
    <property type="protein sequence ID" value="SFC95272.1"/>
    <property type="molecule type" value="Genomic_DNA"/>
</dbReference>
<reference evidence="1 2" key="1">
    <citation type="submission" date="2016-10" db="EMBL/GenBank/DDBJ databases">
        <authorList>
            <person name="de Groot N.N."/>
        </authorList>
    </citation>
    <scope>NUCLEOTIDE SEQUENCE [LARGE SCALE GENOMIC DNA]</scope>
    <source>
        <strain evidence="1 2">DSM 6793</strain>
    </source>
</reference>
<gene>
    <name evidence="1" type="ORF">SAMN05421780_11412</name>
</gene>